<keyword evidence="4 6" id="KW-1133">Transmembrane helix</keyword>
<dbReference type="Pfam" id="PF00482">
    <property type="entry name" value="T2SSF"/>
    <property type="match status" value="1"/>
</dbReference>
<feature type="transmembrane region" description="Helical" evidence="6">
    <location>
        <begin position="84"/>
        <end position="100"/>
    </location>
</feature>
<dbReference type="EMBL" id="WJBE01000005">
    <property type="protein sequence ID" value="MBC3899550.1"/>
    <property type="molecule type" value="Genomic_DNA"/>
</dbReference>
<evidence type="ECO:0000256" key="2">
    <source>
        <dbReference type="ARBA" id="ARBA00022475"/>
    </source>
</evidence>
<evidence type="ECO:0000313" key="9">
    <source>
        <dbReference type="Proteomes" id="UP000622405"/>
    </source>
</evidence>
<keyword evidence="2" id="KW-1003">Cell membrane</keyword>
<evidence type="ECO:0000256" key="3">
    <source>
        <dbReference type="ARBA" id="ARBA00022692"/>
    </source>
</evidence>
<dbReference type="Gene3D" id="1.20.81.30">
    <property type="entry name" value="Type II secretion system (T2SS), domain F"/>
    <property type="match status" value="1"/>
</dbReference>
<dbReference type="PANTHER" id="PTHR35007">
    <property type="entry name" value="INTEGRAL MEMBRANE PROTEIN-RELATED"/>
    <property type="match status" value="1"/>
</dbReference>
<reference evidence="8 9" key="1">
    <citation type="journal article" date="2020" name="mSystems">
        <title>Defining Genomic and Predicted Metabolic Features of the Acetobacterium Genus.</title>
        <authorList>
            <person name="Ross D.E."/>
            <person name="Marshall C.W."/>
            <person name="Gulliver D."/>
            <person name="May H.D."/>
            <person name="Norman R.S."/>
        </authorList>
    </citation>
    <scope>NUCLEOTIDE SEQUENCE [LARGE SCALE GENOMIC DNA]</scope>
    <source>
        <strain evidence="8 9">DSM 4132</strain>
    </source>
</reference>
<dbReference type="Proteomes" id="UP000622405">
    <property type="component" value="Unassembled WGS sequence"/>
</dbReference>
<dbReference type="InterPro" id="IPR042094">
    <property type="entry name" value="T2SS_GspF_sf"/>
</dbReference>
<dbReference type="PANTHER" id="PTHR35007:SF1">
    <property type="entry name" value="PILUS ASSEMBLY PROTEIN"/>
    <property type="match status" value="1"/>
</dbReference>
<evidence type="ECO:0000256" key="1">
    <source>
        <dbReference type="ARBA" id="ARBA00004651"/>
    </source>
</evidence>
<evidence type="ECO:0000313" key="8">
    <source>
        <dbReference type="EMBL" id="MBC3899550.1"/>
    </source>
</evidence>
<dbReference type="InterPro" id="IPR018076">
    <property type="entry name" value="T2SS_GspF_dom"/>
</dbReference>
<evidence type="ECO:0000256" key="5">
    <source>
        <dbReference type="ARBA" id="ARBA00023136"/>
    </source>
</evidence>
<organism evidence="8 9">
    <name type="scientific">Acetobacterium malicum</name>
    <dbReference type="NCBI Taxonomy" id="52692"/>
    <lineage>
        <taxon>Bacteria</taxon>
        <taxon>Bacillati</taxon>
        <taxon>Bacillota</taxon>
        <taxon>Clostridia</taxon>
        <taxon>Eubacteriales</taxon>
        <taxon>Eubacteriaceae</taxon>
        <taxon>Acetobacterium</taxon>
    </lineage>
</organism>
<feature type="transmembrane region" description="Helical" evidence="6">
    <location>
        <begin position="282"/>
        <end position="302"/>
    </location>
</feature>
<evidence type="ECO:0000259" key="7">
    <source>
        <dbReference type="Pfam" id="PF00482"/>
    </source>
</evidence>
<keyword evidence="5 6" id="KW-0472">Membrane</keyword>
<proteinExistence type="predicted"/>
<evidence type="ECO:0000256" key="4">
    <source>
        <dbReference type="ARBA" id="ARBA00022989"/>
    </source>
</evidence>
<feature type="transmembrane region" description="Helical" evidence="6">
    <location>
        <begin position="244"/>
        <end position="270"/>
    </location>
</feature>
<accession>A0ABR6YWG9</accession>
<comment type="caution">
    <text evidence="8">The sequence shown here is derived from an EMBL/GenBank/DDBJ whole genome shotgun (WGS) entry which is preliminary data.</text>
</comment>
<protein>
    <submittedName>
        <fullName evidence="8">Type II secretion protein F</fullName>
    </submittedName>
</protein>
<keyword evidence="9" id="KW-1185">Reference proteome</keyword>
<sequence length="310" mass="34776">MNAIMVTLLMMISVFFLVLLLLYAISADQRQMQKRFDAMTNLRSSDLATLKKVKSNRDKSKHKVLKKLENDLSMSGILIRPSEFLLFWFVLAIVPSTLLFMLGSNIIFSIILLIFGLLTPPLYVNKKRAKRVELFEQQLIDAISIMSSCLKAGLTFQQALVSISAEMPNPISEEFGRVVKELKLGSSIETSLTRLSEKIGSQNFMMIVSAILIQRQTGGNLSEILTNISGTIKERFKIKNEIKVLTATARTSGLVVGLMPVAIILVFMLFNPDYVTIFFESNLGIAMIVIAIVMEVIGYLVIRRIVNIKF</sequence>
<evidence type="ECO:0000256" key="6">
    <source>
        <dbReference type="SAM" id="Phobius"/>
    </source>
</evidence>
<comment type="subcellular location">
    <subcellularLocation>
        <location evidence="1">Cell membrane</location>
        <topology evidence="1">Multi-pass membrane protein</topology>
    </subcellularLocation>
</comment>
<name>A0ABR6YWG9_9FIRM</name>
<keyword evidence="3 6" id="KW-0812">Transmembrane</keyword>
<feature type="transmembrane region" description="Helical" evidence="6">
    <location>
        <begin position="6"/>
        <end position="25"/>
    </location>
</feature>
<dbReference type="RefSeq" id="WP_051355552.1">
    <property type="nucleotide sequence ID" value="NZ_WJBE01000005.1"/>
</dbReference>
<feature type="transmembrane region" description="Helical" evidence="6">
    <location>
        <begin position="106"/>
        <end position="124"/>
    </location>
</feature>
<gene>
    <name evidence="8" type="ORF">GH811_07965</name>
</gene>
<feature type="domain" description="Type II secretion system protein GspF" evidence="7">
    <location>
        <begin position="143"/>
        <end position="268"/>
    </location>
</feature>